<reference evidence="2" key="1">
    <citation type="submission" date="2017-02" db="UniProtKB">
        <authorList>
            <consortium name="WormBaseParasite"/>
        </authorList>
    </citation>
    <scope>IDENTIFICATION</scope>
</reference>
<evidence type="ECO:0000313" key="1">
    <source>
        <dbReference type="Proteomes" id="UP000046392"/>
    </source>
</evidence>
<keyword evidence="1" id="KW-1185">Reference proteome</keyword>
<proteinExistence type="predicted"/>
<organism evidence="1 2">
    <name type="scientific">Strongyloides papillosus</name>
    <name type="common">Intestinal threadworm</name>
    <dbReference type="NCBI Taxonomy" id="174720"/>
    <lineage>
        <taxon>Eukaryota</taxon>
        <taxon>Metazoa</taxon>
        <taxon>Ecdysozoa</taxon>
        <taxon>Nematoda</taxon>
        <taxon>Chromadorea</taxon>
        <taxon>Rhabditida</taxon>
        <taxon>Tylenchina</taxon>
        <taxon>Panagrolaimomorpha</taxon>
        <taxon>Strongyloidoidea</taxon>
        <taxon>Strongyloididae</taxon>
        <taxon>Strongyloides</taxon>
    </lineage>
</organism>
<protein>
    <submittedName>
        <fullName evidence="2">VWA domain-containing protein</fullName>
    </submittedName>
</protein>
<sequence>MRVQPVTTYEGIMPYFEYMKREFYVNADLGISLNQFFLRNQPAELRTTFYRMYEGNLEDITEEEIESFFMKFEKKANRTEINELIDILDLIRGILESSMRYLARLKLIVVRISNIHDILAEDAFKLAKILNEIPKLVCADIADEYELNPTNLYEMWETYLKRMRINNHFSKQLNPDYNINGTTRGNGGINRVTNSRFTSNNITRYNAVDVCTDKKMVLMVDYSIIMMISYIGEIK</sequence>
<dbReference type="Proteomes" id="UP000046392">
    <property type="component" value="Unplaced"/>
</dbReference>
<evidence type="ECO:0000313" key="2">
    <source>
        <dbReference type="WBParaSite" id="SPAL_0001747600.1"/>
    </source>
</evidence>
<dbReference type="AlphaFoldDB" id="A0A0N5CI14"/>
<dbReference type="WBParaSite" id="SPAL_0001747600.1">
    <property type="protein sequence ID" value="SPAL_0001747600.1"/>
    <property type="gene ID" value="SPAL_0001747600"/>
</dbReference>
<accession>A0A0N5CI14</accession>
<name>A0A0N5CI14_STREA</name>